<feature type="binding site" evidence="19">
    <location>
        <position position="785"/>
    </location>
    <ligand>
        <name>ATP</name>
        <dbReference type="ChEBI" id="CHEBI:30616"/>
    </ligand>
</feature>
<accession>A0A6A6LUB9</accession>
<comment type="catalytic activity">
    <reaction evidence="17">
        <text>L-threonyl-[protein] + ATP = O-phospho-L-threonyl-[protein] + ADP + H(+)</text>
        <dbReference type="Rhea" id="RHEA:46608"/>
        <dbReference type="Rhea" id="RHEA-COMP:11060"/>
        <dbReference type="Rhea" id="RHEA-COMP:11605"/>
        <dbReference type="ChEBI" id="CHEBI:15378"/>
        <dbReference type="ChEBI" id="CHEBI:30013"/>
        <dbReference type="ChEBI" id="CHEBI:30616"/>
        <dbReference type="ChEBI" id="CHEBI:61977"/>
        <dbReference type="ChEBI" id="CHEBI:456216"/>
        <dbReference type="EC" id="2.7.11.1"/>
    </reaction>
</comment>
<evidence type="ECO:0000259" key="22">
    <source>
        <dbReference type="PROSITE" id="PS51473"/>
    </source>
</evidence>
<keyword evidence="8" id="KW-0677">Repeat</keyword>
<keyword evidence="3" id="KW-0723">Serine/threonine-protein kinase</keyword>
<evidence type="ECO:0000256" key="13">
    <source>
        <dbReference type="ARBA" id="ARBA00023136"/>
    </source>
</evidence>
<evidence type="ECO:0000256" key="14">
    <source>
        <dbReference type="ARBA" id="ARBA00023157"/>
    </source>
</evidence>
<keyword evidence="12 20" id="KW-1133">Transmembrane helix</keyword>
<feature type="transmembrane region" description="Helical" evidence="20">
    <location>
        <begin position="652"/>
        <end position="669"/>
    </location>
</feature>
<dbReference type="FunFam" id="3.30.200.20:FF:000195">
    <property type="entry name" value="G-type lectin S-receptor-like serine/threonine-protein kinase"/>
    <property type="match status" value="1"/>
</dbReference>
<dbReference type="InterPro" id="IPR002902">
    <property type="entry name" value="GNK2"/>
</dbReference>
<feature type="domain" description="Protein kinase" evidence="21">
    <location>
        <begin position="348"/>
        <end position="634"/>
    </location>
</feature>
<dbReference type="PROSITE" id="PS00107">
    <property type="entry name" value="PROTEIN_KINASE_ATP"/>
    <property type="match status" value="2"/>
</dbReference>
<keyword evidence="11 19" id="KW-0067">ATP-binding</keyword>
<evidence type="ECO:0000256" key="8">
    <source>
        <dbReference type="ARBA" id="ARBA00022737"/>
    </source>
</evidence>
<proteinExistence type="predicted"/>
<evidence type="ECO:0000256" key="15">
    <source>
        <dbReference type="ARBA" id="ARBA00023170"/>
    </source>
</evidence>
<comment type="caution">
    <text evidence="23">The sequence shown here is derived from an EMBL/GenBank/DDBJ whole genome shotgun (WGS) entry which is preliminary data.</text>
</comment>
<evidence type="ECO:0000259" key="21">
    <source>
        <dbReference type="PROSITE" id="PS50011"/>
    </source>
</evidence>
<dbReference type="EC" id="2.7.11.1" evidence="2"/>
<comment type="catalytic activity">
    <reaction evidence="18">
        <text>L-seryl-[protein] + ATP = O-phospho-L-seryl-[protein] + ADP + H(+)</text>
        <dbReference type="Rhea" id="RHEA:17989"/>
        <dbReference type="Rhea" id="RHEA-COMP:9863"/>
        <dbReference type="Rhea" id="RHEA-COMP:11604"/>
        <dbReference type="ChEBI" id="CHEBI:15378"/>
        <dbReference type="ChEBI" id="CHEBI:29999"/>
        <dbReference type="ChEBI" id="CHEBI:30616"/>
        <dbReference type="ChEBI" id="CHEBI:83421"/>
        <dbReference type="ChEBI" id="CHEBI:456216"/>
        <dbReference type="EC" id="2.7.11.1"/>
    </reaction>
</comment>
<evidence type="ECO:0000256" key="18">
    <source>
        <dbReference type="ARBA" id="ARBA00048679"/>
    </source>
</evidence>
<dbReference type="Gene3D" id="3.30.430.20">
    <property type="entry name" value="Gnk2 domain, C-X8-C-X2-C motif"/>
    <property type="match status" value="2"/>
</dbReference>
<name>A0A6A6LUB9_HEVBR</name>
<feature type="transmembrane region" description="Helical" evidence="20">
    <location>
        <begin position="272"/>
        <end position="297"/>
    </location>
</feature>
<dbReference type="Gene3D" id="1.10.510.10">
    <property type="entry name" value="Transferase(Phosphotransferase) domain 1"/>
    <property type="match status" value="3"/>
</dbReference>
<evidence type="ECO:0000256" key="16">
    <source>
        <dbReference type="ARBA" id="ARBA00023180"/>
    </source>
</evidence>
<feature type="domain" description="Gnk2-homologous" evidence="22">
    <location>
        <begin position="29"/>
        <end position="135"/>
    </location>
</feature>
<evidence type="ECO:0000256" key="17">
    <source>
        <dbReference type="ARBA" id="ARBA00047899"/>
    </source>
</evidence>
<feature type="binding site" evidence="19">
    <location>
        <position position="376"/>
    </location>
    <ligand>
        <name>ATP</name>
        <dbReference type="ChEBI" id="CHEBI:30616"/>
    </ligand>
</feature>
<keyword evidence="15" id="KW-0675">Receptor</keyword>
<evidence type="ECO:0000313" key="23">
    <source>
        <dbReference type="EMBL" id="KAF2303626.1"/>
    </source>
</evidence>
<evidence type="ECO:0000256" key="3">
    <source>
        <dbReference type="ARBA" id="ARBA00022527"/>
    </source>
</evidence>
<evidence type="ECO:0000256" key="10">
    <source>
        <dbReference type="ARBA" id="ARBA00022777"/>
    </source>
</evidence>
<dbReference type="CDD" id="cd23509">
    <property type="entry name" value="Gnk2-like"/>
    <property type="match status" value="2"/>
</dbReference>
<keyword evidence="4" id="KW-0597">Phosphoprotein</keyword>
<evidence type="ECO:0000256" key="9">
    <source>
        <dbReference type="ARBA" id="ARBA00022741"/>
    </source>
</evidence>
<feature type="domain" description="Gnk2-homologous" evidence="22">
    <location>
        <begin position="141"/>
        <end position="249"/>
    </location>
</feature>
<protein>
    <recommendedName>
        <fullName evidence="2">non-specific serine/threonine protein kinase</fullName>
        <ecNumber evidence="2">2.7.11.1</ecNumber>
    </recommendedName>
</protein>
<organism evidence="23 24">
    <name type="scientific">Hevea brasiliensis</name>
    <name type="common">Para rubber tree</name>
    <name type="synonym">Siphonia brasiliensis</name>
    <dbReference type="NCBI Taxonomy" id="3981"/>
    <lineage>
        <taxon>Eukaryota</taxon>
        <taxon>Viridiplantae</taxon>
        <taxon>Streptophyta</taxon>
        <taxon>Embryophyta</taxon>
        <taxon>Tracheophyta</taxon>
        <taxon>Spermatophyta</taxon>
        <taxon>Magnoliopsida</taxon>
        <taxon>eudicotyledons</taxon>
        <taxon>Gunneridae</taxon>
        <taxon>Pentapetalae</taxon>
        <taxon>rosids</taxon>
        <taxon>fabids</taxon>
        <taxon>Malpighiales</taxon>
        <taxon>Euphorbiaceae</taxon>
        <taxon>Crotonoideae</taxon>
        <taxon>Micrandreae</taxon>
        <taxon>Hevea</taxon>
    </lineage>
</organism>
<dbReference type="Pfam" id="PF00069">
    <property type="entry name" value="Pkinase"/>
    <property type="match status" value="2"/>
</dbReference>
<evidence type="ECO:0000256" key="11">
    <source>
        <dbReference type="ARBA" id="ARBA00022840"/>
    </source>
</evidence>
<evidence type="ECO:0000256" key="20">
    <source>
        <dbReference type="SAM" id="Phobius"/>
    </source>
</evidence>
<dbReference type="FunFam" id="1.10.510.10:FF:000060">
    <property type="entry name" value="G-type lectin S-receptor-like serine/threonine-protein kinase"/>
    <property type="match status" value="1"/>
</dbReference>
<dbReference type="GO" id="GO:0005524">
    <property type="term" value="F:ATP binding"/>
    <property type="evidence" value="ECO:0007669"/>
    <property type="project" value="UniProtKB-UniRule"/>
</dbReference>
<dbReference type="InterPro" id="IPR038408">
    <property type="entry name" value="GNK2_sf"/>
</dbReference>
<comment type="subcellular location">
    <subcellularLocation>
        <location evidence="1">Membrane</location>
        <topology evidence="1">Single-pass membrane protein</topology>
    </subcellularLocation>
</comment>
<sequence length="1035" mass="115542">MLSLLNLPGVAGVVWLYSYCKNGTIFTRNGIRQQIKNGTNFTSNGIYQQNLNSLLSFLSSNASQGKGFYYTTAGQDPSNMAYGLFLCRGDIVPLKGVCQECVLTATKDIVQYCPKEKASIIWYDECMLRYSNESFFYSVEEDPAFKMVNAAPPVNESERLMGLVATTMTDVATRAANDRSGKRFDTEEVNFTSSQTLYTLVQCTQDLSVADCSKCLREAIGSLRQCCYGRIGGRIIYPSCIVRYEMHPFYRVEDIQAPPPSATTGDKRKIRMILLVVGIPTVLIAILVGSCLVYLLLKRRKAKENGKDLPELLQDLASPRMTEEGNLPNSAELPVMDLTTIREATDNFSDSNKLGRGGFGTVYKGVLADGKEIAVKRLSKKSCQGLVELKNEIILIAKLQHRNLVRLLGCSIEGEEKLLIYEFMPNKSLDFFLFDSSKGVQLDWQRRLSIINGIARGLLYLHEDSRLRVIHRDLKAGNILLDHEMNPKISDFGMARIFGGKQNEAKTDRVVGTFGYIAPEYVMQGLLSVKLDIFSFGVLLLEIISGKKNSGFFSDDGESLLIFAWNLWSKNQGLELMDPLLVNSCVEAEVLKCIQIGLLCVQDDPANRPTMSLVVLMLRSDPMTLPQPTKHTFAVKTVAGDRPDMAIGSLRLPFLFSCFFSLFIVVSSARPGLPSSSRPGDNPFYDCSDIVENEPNVCYTNPEFVSSSDGIQFKSEVERLLKRLRIRAASVDIVDEIRLAESLQFDLGIIRIATDDFSDVNKLGQGGFGVVYKGRLFSGQDIAVKRLSRDSGQDPIKRTQFNWETRYEIIRGIARGILYLHEDSQLRIIHRDLKASNILLDEEMNPKISDFGMARLFAMDQTQGETSTIVGTYGYMAPEYAMHGHFSIKSDVFSFGVLVLEIISGRKNVCFRNGKQVENLMSFAWRNWEEGTIANLIDPYLRDGSASKIQRLIHIGLLCIQKDITQRPTMASVIIMLNSSSCHLQMPSPPAYLAPTTTDSNMAMKINWMVNTSSGQCGSLQTSINDISISELYPR</sequence>
<dbReference type="SMART" id="SM00220">
    <property type="entry name" value="S_TKc"/>
    <property type="match status" value="2"/>
</dbReference>
<dbReference type="PROSITE" id="PS00108">
    <property type="entry name" value="PROTEIN_KINASE_ST"/>
    <property type="match status" value="2"/>
</dbReference>
<reference evidence="23 24" key="1">
    <citation type="journal article" date="2020" name="Mol. Plant">
        <title>The Chromosome-Based Rubber Tree Genome Provides New Insights into Spurge Genome Evolution and Rubber Biosynthesis.</title>
        <authorList>
            <person name="Liu J."/>
            <person name="Shi C."/>
            <person name="Shi C.C."/>
            <person name="Li W."/>
            <person name="Zhang Q.J."/>
            <person name="Zhang Y."/>
            <person name="Li K."/>
            <person name="Lu H.F."/>
            <person name="Shi C."/>
            <person name="Zhu S.T."/>
            <person name="Xiao Z.Y."/>
            <person name="Nan H."/>
            <person name="Yue Y."/>
            <person name="Zhu X.G."/>
            <person name="Wu Y."/>
            <person name="Hong X.N."/>
            <person name="Fan G.Y."/>
            <person name="Tong Y."/>
            <person name="Zhang D."/>
            <person name="Mao C.L."/>
            <person name="Liu Y.L."/>
            <person name="Hao S.J."/>
            <person name="Liu W.Q."/>
            <person name="Lv M.Q."/>
            <person name="Zhang H.B."/>
            <person name="Liu Y."/>
            <person name="Hu-Tang G.R."/>
            <person name="Wang J.P."/>
            <person name="Wang J.H."/>
            <person name="Sun Y.H."/>
            <person name="Ni S.B."/>
            <person name="Chen W.B."/>
            <person name="Zhang X.C."/>
            <person name="Jiao Y.N."/>
            <person name="Eichler E.E."/>
            <person name="Li G.H."/>
            <person name="Liu X."/>
            <person name="Gao L.Z."/>
        </authorList>
    </citation>
    <scope>NUCLEOTIDE SEQUENCE [LARGE SCALE GENOMIC DNA]</scope>
    <source>
        <strain evidence="24">cv. GT1</strain>
        <tissue evidence="23">Leaf</tissue>
    </source>
</reference>
<keyword evidence="6 20" id="KW-0812">Transmembrane</keyword>
<dbReference type="CDD" id="cd14066">
    <property type="entry name" value="STKc_IRAK"/>
    <property type="match status" value="1"/>
</dbReference>
<dbReference type="Gene3D" id="3.30.200.20">
    <property type="entry name" value="Phosphorylase Kinase, domain 1"/>
    <property type="match status" value="1"/>
</dbReference>
<dbReference type="Proteomes" id="UP000467840">
    <property type="component" value="Chromosome 16"/>
</dbReference>
<dbReference type="InterPro" id="IPR011009">
    <property type="entry name" value="Kinase-like_dom_sf"/>
</dbReference>
<keyword evidence="13 20" id="KW-0472">Membrane</keyword>
<dbReference type="PANTHER" id="PTHR27002:SF814">
    <property type="entry name" value="CYSTEINE-RICH RECEPTOR-LIKE PROTEIN KINASE 10"/>
    <property type="match status" value="1"/>
</dbReference>
<dbReference type="InterPro" id="IPR008271">
    <property type="entry name" value="Ser/Thr_kinase_AS"/>
</dbReference>
<dbReference type="PANTHER" id="PTHR27002">
    <property type="entry name" value="RECEPTOR-LIKE SERINE/THREONINE-PROTEIN KINASE SD1-8"/>
    <property type="match status" value="1"/>
</dbReference>
<keyword evidence="16" id="KW-0325">Glycoprotein</keyword>
<dbReference type="PROSITE" id="PS50011">
    <property type="entry name" value="PROTEIN_KINASE_DOM"/>
    <property type="match status" value="2"/>
</dbReference>
<dbReference type="SUPFAM" id="SSF56112">
    <property type="entry name" value="Protein kinase-like (PK-like)"/>
    <property type="match status" value="2"/>
</dbReference>
<gene>
    <name evidence="23" type="ORF">GH714_020292</name>
</gene>
<keyword evidence="14" id="KW-1015">Disulfide bond</keyword>
<evidence type="ECO:0000256" key="4">
    <source>
        <dbReference type="ARBA" id="ARBA00022553"/>
    </source>
</evidence>
<evidence type="ECO:0000313" key="24">
    <source>
        <dbReference type="Proteomes" id="UP000467840"/>
    </source>
</evidence>
<feature type="domain" description="Protein kinase" evidence="21">
    <location>
        <begin position="673"/>
        <end position="986"/>
    </location>
</feature>
<dbReference type="InterPro" id="IPR000719">
    <property type="entry name" value="Prot_kinase_dom"/>
</dbReference>
<evidence type="ECO:0000256" key="19">
    <source>
        <dbReference type="PROSITE-ProRule" id="PRU10141"/>
    </source>
</evidence>
<dbReference type="InterPro" id="IPR017441">
    <property type="entry name" value="Protein_kinase_ATP_BS"/>
</dbReference>
<keyword evidence="9 19" id="KW-0547">Nucleotide-binding</keyword>
<keyword evidence="10" id="KW-0418">Kinase</keyword>
<keyword evidence="7" id="KW-0732">Signal</keyword>
<dbReference type="EMBL" id="JAAGAX010000009">
    <property type="protein sequence ID" value="KAF2303626.1"/>
    <property type="molecule type" value="Genomic_DNA"/>
</dbReference>
<dbReference type="FunFam" id="3.30.430.20:FF:000003">
    <property type="entry name" value="Cysteine-rich RLK (RECEPTOR-like protein kinase) 10"/>
    <property type="match status" value="1"/>
</dbReference>
<dbReference type="GO" id="GO:0004674">
    <property type="term" value="F:protein serine/threonine kinase activity"/>
    <property type="evidence" value="ECO:0007669"/>
    <property type="project" value="UniProtKB-KW"/>
</dbReference>
<evidence type="ECO:0000256" key="1">
    <source>
        <dbReference type="ARBA" id="ARBA00004167"/>
    </source>
</evidence>
<dbReference type="FunFam" id="3.30.430.20:FF:000012">
    <property type="entry name" value="Cysteine-rich receptor-like protein kinase 25"/>
    <property type="match status" value="1"/>
</dbReference>
<dbReference type="AlphaFoldDB" id="A0A6A6LUB9"/>
<evidence type="ECO:0000256" key="6">
    <source>
        <dbReference type="ARBA" id="ARBA00022692"/>
    </source>
</evidence>
<keyword evidence="24" id="KW-1185">Reference proteome</keyword>
<evidence type="ECO:0000256" key="2">
    <source>
        <dbReference type="ARBA" id="ARBA00012513"/>
    </source>
</evidence>
<dbReference type="Pfam" id="PF01657">
    <property type="entry name" value="Stress-antifung"/>
    <property type="match status" value="2"/>
</dbReference>
<evidence type="ECO:0000256" key="12">
    <source>
        <dbReference type="ARBA" id="ARBA00022989"/>
    </source>
</evidence>
<dbReference type="PROSITE" id="PS51473">
    <property type="entry name" value="GNK2"/>
    <property type="match status" value="2"/>
</dbReference>
<keyword evidence="5" id="KW-0808">Transferase</keyword>
<evidence type="ECO:0000256" key="7">
    <source>
        <dbReference type="ARBA" id="ARBA00022729"/>
    </source>
</evidence>
<dbReference type="FunFam" id="1.10.510.10:FF:000343">
    <property type="entry name" value="Cysteine-rich receptor-like protein kinase 28"/>
    <property type="match status" value="1"/>
</dbReference>
<evidence type="ECO:0000256" key="5">
    <source>
        <dbReference type="ARBA" id="ARBA00022679"/>
    </source>
</evidence>
<dbReference type="GO" id="GO:0005886">
    <property type="term" value="C:plasma membrane"/>
    <property type="evidence" value="ECO:0007669"/>
    <property type="project" value="TreeGrafter"/>
</dbReference>